<organism evidence="3">
    <name type="scientific">Hemiselmis andersenii</name>
    <name type="common">Cryptophyte alga</name>
    <dbReference type="NCBI Taxonomy" id="464988"/>
    <lineage>
        <taxon>Eukaryota</taxon>
        <taxon>Cryptophyceae</taxon>
        <taxon>Cryptomonadales</taxon>
        <taxon>Hemiselmidaceae</taxon>
        <taxon>Hemiselmis</taxon>
    </lineage>
</organism>
<reference evidence="3" key="1">
    <citation type="submission" date="2021-01" db="EMBL/GenBank/DDBJ databases">
        <authorList>
            <person name="Corre E."/>
            <person name="Pelletier E."/>
            <person name="Niang G."/>
            <person name="Scheremetjew M."/>
            <person name="Finn R."/>
            <person name="Kale V."/>
            <person name="Holt S."/>
            <person name="Cochrane G."/>
            <person name="Meng A."/>
            <person name="Brown T."/>
            <person name="Cohen L."/>
        </authorList>
    </citation>
    <scope>NUCLEOTIDE SEQUENCE</scope>
    <source>
        <strain evidence="3">CCMP441</strain>
    </source>
</reference>
<accession>A0A6T8N5B6</accession>
<feature type="signal peptide" evidence="2">
    <location>
        <begin position="1"/>
        <end position="24"/>
    </location>
</feature>
<feature type="chain" id="PRO_5030159821" evidence="2">
    <location>
        <begin position="25"/>
        <end position="141"/>
    </location>
</feature>
<protein>
    <submittedName>
        <fullName evidence="3">Uncharacterized protein</fullName>
    </submittedName>
</protein>
<sequence>MARSTLSLALLVIFALVCVPQAESFRSMRGGGDAPSQSQQDAETYMKEQMDYWNGLSKEQQETLLSTMSPEEREATLAFVSGKPTMTISDASLQAWKAMSPAEQQAQLAQMTPEQQQAIKAAVSGQRQTVDTSKVEDMRLK</sequence>
<gene>
    <name evidence="3" type="ORF">HAND1043_LOCUS17311</name>
</gene>
<evidence type="ECO:0000256" key="1">
    <source>
        <dbReference type="SAM" id="MobiDB-lite"/>
    </source>
</evidence>
<feature type="region of interest" description="Disordered" evidence="1">
    <location>
        <begin position="122"/>
        <end position="141"/>
    </location>
</feature>
<keyword evidence="2" id="KW-0732">Signal</keyword>
<proteinExistence type="predicted"/>
<evidence type="ECO:0000256" key="2">
    <source>
        <dbReference type="SAM" id="SignalP"/>
    </source>
</evidence>
<name>A0A6T8N5B6_HEMAN</name>
<dbReference type="EMBL" id="HBFK01028473">
    <property type="protein sequence ID" value="CAD8750805.1"/>
    <property type="molecule type" value="Transcribed_RNA"/>
</dbReference>
<dbReference type="AlphaFoldDB" id="A0A6T8N5B6"/>
<evidence type="ECO:0000313" key="3">
    <source>
        <dbReference type="EMBL" id="CAD8750805.1"/>
    </source>
</evidence>